<dbReference type="Proteomes" id="UP000887581">
    <property type="component" value="Unplaced"/>
</dbReference>
<feature type="compositionally biased region" description="Polar residues" evidence="4">
    <location>
        <begin position="451"/>
        <end position="478"/>
    </location>
</feature>
<dbReference type="CDD" id="cd02674">
    <property type="entry name" value="Peptidase_C19R"/>
    <property type="match status" value="1"/>
</dbReference>
<feature type="compositionally biased region" description="Basic and acidic residues" evidence="4">
    <location>
        <begin position="480"/>
        <end position="500"/>
    </location>
</feature>
<keyword evidence="3" id="KW-0788">Thiol protease</keyword>
<comment type="catalytic activity">
    <reaction evidence="1 3">
        <text>Thiol-dependent hydrolysis of ester, thioester, amide, peptide and isopeptide bonds formed by the C-terminal Gly of ubiquitin (a 76-residue protein attached to proteins as an intracellular targeting signal).</text>
        <dbReference type="EC" id="3.4.19.12"/>
    </reaction>
</comment>
<dbReference type="InterPro" id="IPR028889">
    <property type="entry name" value="USP"/>
</dbReference>
<reference evidence="7" key="1">
    <citation type="submission" date="2022-11" db="UniProtKB">
        <authorList>
            <consortium name="WormBaseParasite"/>
        </authorList>
    </citation>
    <scope>IDENTIFICATION</scope>
</reference>
<keyword evidence="3" id="KW-0833">Ubl conjugation pathway</keyword>
<keyword evidence="3" id="KW-0645">Protease</keyword>
<proteinExistence type="inferred from homology"/>
<accession>A0A915PMQ0</accession>
<dbReference type="Gene3D" id="1.20.58.80">
    <property type="entry name" value="Phosphotransferase system, lactose/cellobiose-type IIA subunit"/>
    <property type="match status" value="1"/>
</dbReference>
<dbReference type="PANTHER" id="PTHR21646">
    <property type="entry name" value="UBIQUITIN CARBOXYL-TERMINAL HYDROLASE"/>
    <property type="match status" value="1"/>
</dbReference>
<dbReference type="SUPFAM" id="SSF140856">
    <property type="entry name" value="USP8 N-terminal domain-like"/>
    <property type="match status" value="1"/>
</dbReference>
<dbReference type="InterPro" id="IPR018200">
    <property type="entry name" value="USP_CS"/>
</dbReference>
<feature type="domain" description="USP" evidence="5">
    <location>
        <begin position="581"/>
        <end position="903"/>
    </location>
</feature>
<evidence type="ECO:0000313" key="6">
    <source>
        <dbReference type="Proteomes" id="UP000887581"/>
    </source>
</evidence>
<evidence type="ECO:0000256" key="3">
    <source>
        <dbReference type="RuleBase" id="RU366025"/>
    </source>
</evidence>
<name>A0A915PMQ0_9BILA</name>
<dbReference type="PROSITE" id="PS50235">
    <property type="entry name" value="USP_3"/>
    <property type="match status" value="1"/>
</dbReference>
<dbReference type="PROSITE" id="PS00972">
    <property type="entry name" value="USP_1"/>
    <property type="match status" value="1"/>
</dbReference>
<evidence type="ECO:0000259" key="5">
    <source>
        <dbReference type="PROSITE" id="PS50235"/>
    </source>
</evidence>
<dbReference type="AlphaFoldDB" id="A0A915PMQ0"/>
<comment type="similarity">
    <text evidence="2 3">Belongs to the peptidase C19 family.</text>
</comment>
<organism evidence="6 7">
    <name type="scientific">Setaria digitata</name>
    <dbReference type="NCBI Taxonomy" id="48799"/>
    <lineage>
        <taxon>Eukaryota</taxon>
        <taxon>Metazoa</taxon>
        <taxon>Ecdysozoa</taxon>
        <taxon>Nematoda</taxon>
        <taxon>Chromadorea</taxon>
        <taxon>Rhabditida</taxon>
        <taxon>Spirurina</taxon>
        <taxon>Spiruromorpha</taxon>
        <taxon>Filarioidea</taxon>
        <taxon>Setariidae</taxon>
        <taxon>Setaria</taxon>
    </lineage>
</organism>
<dbReference type="Pfam" id="PF00443">
    <property type="entry name" value="UCH"/>
    <property type="match status" value="1"/>
</dbReference>
<sequence length="910" mass="102608">MGVVLGHMLYFPGLSTYDPYNSHILEGTTQAPASMVLSRLTTNRLADLRFNSLEHLKSWCDVSHRQNWEQTISRLTSTKAFDHAERVFDEAKLKMQEGDEEDAYKLFTRMGIISKIIIGKNDFQEFKNSSGGRRFYFLFDQCIDYLKELEGSLNKRYELKKVEKSLGERRLSVVQQEAEKDGDDSLDKSMVIDPRDLMRYVSCKHQTLIIDYRNDQTDVIQYTSIGQLMVAQVPADAIVPGCIGSSLIRSAEIGQRALLQRMADVDMVVLMGTETAPNEEKEMVPGSKEQILYSALSMYNNNFRLKKLPKFLKGGFESWRLYYPMHTSTRSAIRKKIVDIANRTEFARAVAEYKKDFGIESLEYPQLLPVVHSKGSQLPVPHSSVSDSALHHIVQPSFCSSMPVETSGTSDKSSLSPLAGSLPPKDGLLDIKIDAPGTAIESSVLNDSNVAKTTIPPTCENKNQNPRAQTDPAFQSHQPPVDRSKKPASEISAHKEKASSERSFPVKSARAVVGGAKLYDARLVLCFYSTLPATVPPVPDRLLKPQLHQSDGSQQLMRLYESMMNILSFCAASRKCNLGYTGLYNLGNTCFMNSVLQALFNTVPLRRIFTRNEFVKFVNRTNKMGTMGVISSAFSAVMDAVWSGLFSALRPQQFLETFAAEVNASLADGQQHDAHEFQIYLLDALHEDTNRVVKPVTFEQNYTGVDLEAEAADYNEKLRRFACSPISDIFNCQTASSLQCNKCKRQSVTFEELAQLSIEVPNRNSTIEDCIRNHFQDVELDGSCKWRCPDCESLQTATRRTFLWKLPQVLVIHLKRFNFVGDNWQKNDAYITFNTLPLKLQTEYFSLYAVINHRGSLNSGHYTAVARNQITKQWLLFDDDVVAPVDADSVCSKYAFILYFQKESLPKTTL</sequence>
<protein>
    <recommendedName>
        <fullName evidence="3">Ubiquitin carboxyl-terminal hydrolase</fullName>
        <ecNumber evidence="3">3.4.19.12</ecNumber>
    </recommendedName>
</protein>
<dbReference type="GO" id="GO:0004843">
    <property type="term" value="F:cysteine-type deubiquitinase activity"/>
    <property type="evidence" value="ECO:0007669"/>
    <property type="project" value="UniProtKB-UniRule"/>
</dbReference>
<evidence type="ECO:0000256" key="4">
    <source>
        <dbReference type="SAM" id="MobiDB-lite"/>
    </source>
</evidence>
<evidence type="ECO:0000256" key="2">
    <source>
        <dbReference type="ARBA" id="ARBA00009085"/>
    </source>
</evidence>
<dbReference type="WBParaSite" id="sdigi.contig158.g5406.t1">
    <property type="protein sequence ID" value="sdigi.contig158.g5406.t1"/>
    <property type="gene ID" value="sdigi.contig158.g5406"/>
</dbReference>
<dbReference type="GO" id="GO:0016579">
    <property type="term" value="P:protein deubiquitination"/>
    <property type="evidence" value="ECO:0007669"/>
    <property type="project" value="InterPro"/>
</dbReference>
<evidence type="ECO:0000256" key="1">
    <source>
        <dbReference type="ARBA" id="ARBA00000707"/>
    </source>
</evidence>
<feature type="region of interest" description="Disordered" evidence="4">
    <location>
        <begin position="451"/>
        <end position="504"/>
    </location>
</feature>
<keyword evidence="6" id="KW-1185">Reference proteome</keyword>
<dbReference type="PROSITE" id="PS00973">
    <property type="entry name" value="USP_2"/>
    <property type="match status" value="1"/>
</dbReference>
<dbReference type="SUPFAM" id="SSF54001">
    <property type="entry name" value="Cysteine proteinases"/>
    <property type="match status" value="1"/>
</dbReference>
<keyword evidence="3" id="KW-0378">Hydrolase</keyword>
<dbReference type="PANTHER" id="PTHR21646:SF91">
    <property type="entry name" value="USP DOMAIN-CONTAINING PROTEIN"/>
    <property type="match status" value="1"/>
</dbReference>
<dbReference type="GO" id="GO:0006508">
    <property type="term" value="P:proteolysis"/>
    <property type="evidence" value="ECO:0007669"/>
    <property type="project" value="UniProtKB-KW"/>
</dbReference>
<dbReference type="InterPro" id="IPR038765">
    <property type="entry name" value="Papain-like_cys_pep_sf"/>
</dbReference>
<evidence type="ECO:0000313" key="7">
    <source>
        <dbReference type="WBParaSite" id="sdigi.contig158.g5406.t1"/>
    </source>
</evidence>
<dbReference type="InterPro" id="IPR050185">
    <property type="entry name" value="Ub_carboxyl-term_hydrolase"/>
</dbReference>
<dbReference type="EC" id="3.4.19.12" evidence="3"/>
<dbReference type="InterPro" id="IPR036873">
    <property type="entry name" value="Rhodanese-like_dom_sf"/>
</dbReference>
<dbReference type="Gene3D" id="3.90.70.10">
    <property type="entry name" value="Cysteine proteinases"/>
    <property type="match status" value="1"/>
</dbReference>
<dbReference type="Gene3D" id="3.40.250.10">
    <property type="entry name" value="Rhodanese-like domain"/>
    <property type="match status" value="1"/>
</dbReference>
<feature type="region of interest" description="Disordered" evidence="4">
    <location>
        <begin position="402"/>
        <end position="421"/>
    </location>
</feature>
<dbReference type="InterPro" id="IPR001394">
    <property type="entry name" value="Peptidase_C19_UCH"/>
</dbReference>
<feature type="compositionally biased region" description="Polar residues" evidence="4">
    <location>
        <begin position="402"/>
        <end position="412"/>
    </location>
</feature>